<reference evidence="1 2" key="1">
    <citation type="journal article" date="2019" name="Int. J. Syst. Evol. Microbiol.">
        <title>The Global Catalogue of Microorganisms (GCM) 10K type strain sequencing project: providing services to taxonomists for standard genome sequencing and annotation.</title>
        <authorList>
            <consortium name="The Broad Institute Genomics Platform"/>
            <consortium name="The Broad Institute Genome Sequencing Center for Infectious Disease"/>
            <person name="Wu L."/>
            <person name="Ma J."/>
        </authorList>
    </citation>
    <scope>NUCLEOTIDE SEQUENCE [LARGE SCALE GENOMIC DNA]</scope>
    <source>
        <strain evidence="1 2">JCM 15976</strain>
    </source>
</reference>
<accession>A0ABN1JY11</accession>
<proteinExistence type="predicted"/>
<protein>
    <submittedName>
        <fullName evidence="1">Uncharacterized protein</fullName>
    </submittedName>
</protein>
<keyword evidence="2" id="KW-1185">Reference proteome</keyword>
<comment type="caution">
    <text evidence="1">The sequence shown here is derived from an EMBL/GenBank/DDBJ whole genome shotgun (WGS) entry which is preliminary data.</text>
</comment>
<organism evidence="1 2">
    <name type="scientific">Gaetbulibacter jejuensis</name>
    <dbReference type="NCBI Taxonomy" id="584607"/>
    <lineage>
        <taxon>Bacteria</taxon>
        <taxon>Pseudomonadati</taxon>
        <taxon>Bacteroidota</taxon>
        <taxon>Flavobacteriia</taxon>
        <taxon>Flavobacteriales</taxon>
        <taxon>Flavobacteriaceae</taxon>
        <taxon>Gaetbulibacter</taxon>
    </lineage>
</organism>
<dbReference type="EMBL" id="BAAAGF010000005">
    <property type="protein sequence ID" value="GAA0748985.1"/>
    <property type="molecule type" value="Genomic_DNA"/>
</dbReference>
<evidence type="ECO:0000313" key="2">
    <source>
        <dbReference type="Proteomes" id="UP001500736"/>
    </source>
</evidence>
<sequence length="69" mass="7773">MVQRYGLFCFRKKAYRSGLFKITKAAITPGTQPQSHNKNTIIIEPQPLPKTAKGGQIMDKITLQILIDD</sequence>
<gene>
    <name evidence="1" type="ORF">GCM10009431_28100</name>
</gene>
<name>A0ABN1JY11_9FLAO</name>
<evidence type="ECO:0000313" key="1">
    <source>
        <dbReference type="EMBL" id="GAA0748985.1"/>
    </source>
</evidence>
<dbReference type="Proteomes" id="UP001500736">
    <property type="component" value="Unassembled WGS sequence"/>
</dbReference>